<dbReference type="InterPro" id="IPR014869">
    <property type="entry name" value="GT-D"/>
</dbReference>
<dbReference type="InterPro" id="IPR001173">
    <property type="entry name" value="Glyco_trans_2-like"/>
</dbReference>
<dbReference type="KEGG" id="siz:SI82_02470"/>
<dbReference type="STRING" id="1346.BMF34_02355"/>
<protein>
    <submittedName>
        <fullName evidence="5">Glycosyl transferase</fullName>
    </submittedName>
    <submittedName>
        <fullName evidence="6">SP_1767 family glycosyltransferase</fullName>
    </submittedName>
</protein>
<dbReference type="KEGG" id="sio:DW64_02200"/>
<dbReference type="InterPro" id="IPR029044">
    <property type="entry name" value="Nucleotide-diphossugar_trans"/>
</dbReference>
<dbReference type="GO" id="GO:0016757">
    <property type="term" value="F:glycosyltransferase activity"/>
    <property type="evidence" value="ECO:0007669"/>
    <property type="project" value="UniProtKB-KW"/>
</dbReference>
<dbReference type="KEGG" id="siq:DQ08_02215"/>
<dbReference type="OrthoDB" id="796510at2"/>
<dbReference type="SMR" id="A0A3L8GNK4"/>
<dbReference type="PANTHER" id="PTHR22916:SF51">
    <property type="entry name" value="GLYCOSYLTRANSFERASE EPSH-RELATED"/>
    <property type="match status" value="1"/>
</dbReference>
<sequence length="575" mass="66033">MDSLDKIKVYPILESLDFIIDNNASVARFGDGEIDIMSGHSIPYQTYDEALAGQLRDILRSPSNETFLVCLPDVFNHLERYNSNARVFWEKHFERYAPFYLENCQSDWYGSTFISRPYIDLEDKSVAAQSFSKLKKLWEKRDVLIVEGETSRSGVGNDLFADAHSISRIICPSKNAYSHYAMILEEVLRYDKDYLVVIMLGPTAKVLARDLSQNGYQAIDLGHIDSEYEWFNMGASHKVKLSHKHTAEFNYDDNIEPVNDLDYQSQIVAYVGREENDEEVETTNDELISIIVPVYNVAPYLRRCLDSLLKQAYHHFELLLINDGSTDSSALICEEYAAKDSRISVYHQENAGPSAARNKGIALAKGVYLTFVDADDFVVESYLEDLYLALTKNGADISICNFNSYNEERQSYLFSITSEKYFEKVYSVEEWLNQENTATNNLFLTFTFSPTKLFRRDLFNGVYFPIGRLREDDATIYKLYLKANKIAFINQGSYFYSQRSEGLSRKSMLDDISSMISNAEERIALLVTMGYDTSEHVKSYVKRLEKCQRDALLAGQIDLYNQLSAKLDLVQNFRK</sequence>
<dbReference type="Gene3D" id="3.90.550.10">
    <property type="entry name" value="Spore Coat Polysaccharide Biosynthesis Protein SpsA, Chain A"/>
    <property type="match status" value="1"/>
</dbReference>
<dbReference type="CDD" id="cd00761">
    <property type="entry name" value="Glyco_tranf_GTA_type"/>
    <property type="match status" value="1"/>
</dbReference>
<organism evidence="6 8">
    <name type="scientific">Streptococcus iniae</name>
    <name type="common">Streptococcus shiloi</name>
    <dbReference type="NCBI Taxonomy" id="1346"/>
    <lineage>
        <taxon>Bacteria</taxon>
        <taxon>Bacillati</taxon>
        <taxon>Bacillota</taxon>
        <taxon>Bacilli</taxon>
        <taxon>Lactobacillales</taxon>
        <taxon>Streptococcaceae</taxon>
        <taxon>Streptococcus</taxon>
    </lineage>
</organism>
<feature type="domain" description="Glycosyltransferase GT-D fold" evidence="4">
    <location>
        <begin position="26"/>
        <end position="249"/>
    </location>
</feature>
<dbReference type="EMBL" id="QLQD01000027">
    <property type="protein sequence ID" value="RLU58233.1"/>
    <property type="molecule type" value="Genomic_DNA"/>
</dbReference>
<reference evidence="6 8" key="2">
    <citation type="submission" date="2018-06" db="EMBL/GenBank/DDBJ databases">
        <title>Mutators as drivers of adaptation in pathogenic bacteria and a risk factor for host jumps and vaccine escape.</title>
        <authorList>
            <person name="Barnes A.C."/>
            <person name="Silayeva O."/>
        </authorList>
    </citation>
    <scope>NUCLEOTIDE SEQUENCE [LARGE SCALE GENOMIC DNA]</scope>
    <source>
        <strain evidence="6 8">QMA0445</strain>
    </source>
</reference>
<dbReference type="Proteomes" id="UP000269148">
    <property type="component" value="Unassembled WGS sequence"/>
</dbReference>
<evidence type="ECO:0000313" key="5">
    <source>
        <dbReference type="EMBL" id="AHY15297.1"/>
    </source>
</evidence>
<keyword evidence="7" id="KW-1185">Reference proteome</keyword>
<keyword evidence="1" id="KW-0328">Glycosyltransferase</keyword>
<dbReference type="PANTHER" id="PTHR22916">
    <property type="entry name" value="GLYCOSYLTRANSFERASE"/>
    <property type="match status" value="1"/>
</dbReference>
<dbReference type="Pfam" id="PF08759">
    <property type="entry name" value="GT-D"/>
    <property type="match status" value="1"/>
</dbReference>
<dbReference type="NCBIfam" id="TIGR03728">
    <property type="entry name" value="glyco_access_1"/>
    <property type="match status" value="1"/>
</dbReference>
<evidence type="ECO:0000313" key="6">
    <source>
        <dbReference type="EMBL" id="RLU58233.1"/>
    </source>
</evidence>
<dbReference type="EMBL" id="CP007586">
    <property type="protein sequence ID" value="AHY15297.1"/>
    <property type="molecule type" value="Genomic_DNA"/>
</dbReference>
<evidence type="ECO:0000313" key="8">
    <source>
        <dbReference type="Proteomes" id="UP000269148"/>
    </source>
</evidence>
<reference evidence="5 7" key="1">
    <citation type="journal article" date="2014" name="Genome Announc.">
        <title>Complete Genome Sequence of a Virulent Strain, Streptococcus iniae ISET0901, Isolated from Diseased Tilapia.</title>
        <authorList>
            <person name="Pridgeon J.W."/>
            <person name="Zhang D."/>
            <person name="Zhang L."/>
        </authorList>
    </citation>
    <scope>NUCLEOTIDE SEQUENCE [LARGE SCALE GENOMIC DNA]</scope>
    <source>
        <strain evidence="5 7">ISET0901</strain>
    </source>
</reference>
<feature type="domain" description="Glycosyltransferase 2-like" evidence="3">
    <location>
        <begin position="289"/>
        <end position="459"/>
    </location>
</feature>
<proteinExistence type="predicted"/>
<dbReference type="GeneID" id="35766291"/>
<evidence type="ECO:0000256" key="2">
    <source>
        <dbReference type="ARBA" id="ARBA00022679"/>
    </source>
</evidence>
<gene>
    <name evidence="6" type="ORF">DIY07_02405</name>
    <name evidence="5" type="ORF">DQ08_02215</name>
</gene>
<dbReference type="Proteomes" id="UP000025245">
    <property type="component" value="Chromosome"/>
</dbReference>
<evidence type="ECO:0000313" key="7">
    <source>
        <dbReference type="Proteomes" id="UP000025245"/>
    </source>
</evidence>
<dbReference type="SUPFAM" id="SSF53448">
    <property type="entry name" value="Nucleotide-diphospho-sugar transferases"/>
    <property type="match status" value="1"/>
</dbReference>
<evidence type="ECO:0000259" key="3">
    <source>
        <dbReference type="Pfam" id="PF00535"/>
    </source>
</evidence>
<evidence type="ECO:0000259" key="4">
    <source>
        <dbReference type="Pfam" id="PF08759"/>
    </source>
</evidence>
<name>A0A3L8GNK4_STRIN</name>
<evidence type="ECO:0000256" key="1">
    <source>
        <dbReference type="ARBA" id="ARBA00022676"/>
    </source>
</evidence>
<dbReference type="Pfam" id="PF00535">
    <property type="entry name" value="Glycos_transf_2"/>
    <property type="match status" value="1"/>
</dbReference>
<accession>A0A3L8GNK4</accession>
<keyword evidence="2 6" id="KW-0808">Transferase</keyword>
<dbReference type="RefSeq" id="WP_003100875.1">
    <property type="nucleotide sequence ID" value="NZ_CP010783.1"/>
</dbReference>
<dbReference type="AlphaFoldDB" id="A0A3L8GNK4"/>